<feature type="compositionally biased region" description="Basic and acidic residues" evidence="1">
    <location>
        <begin position="19"/>
        <end position="40"/>
    </location>
</feature>
<sequence length="93" mass="10168">MTPAEPVESNTYGSNPRHTPTETKKLTEPRSNHVRPESHDTSTNIPDLLKVGKEQPGVTPRDTKHPSENDVSPCETGVATLKEGIAKVDLLKE</sequence>
<reference evidence="2" key="1">
    <citation type="submission" date="2017-07" db="EMBL/GenBank/DDBJ databases">
        <title>Taro Niue Genome Assembly and Annotation.</title>
        <authorList>
            <person name="Atibalentja N."/>
            <person name="Keating K."/>
            <person name="Fields C.J."/>
        </authorList>
    </citation>
    <scope>NUCLEOTIDE SEQUENCE</scope>
    <source>
        <strain evidence="2">Niue_2</strain>
        <tissue evidence="2">Leaf</tissue>
    </source>
</reference>
<evidence type="ECO:0000256" key="1">
    <source>
        <dbReference type="SAM" id="MobiDB-lite"/>
    </source>
</evidence>
<dbReference type="Proteomes" id="UP000652761">
    <property type="component" value="Unassembled WGS sequence"/>
</dbReference>
<dbReference type="AlphaFoldDB" id="A0A843XI24"/>
<evidence type="ECO:0000313" key="2">
    <source>
        <dbReference type="EMBL" id="MQM18697.1"/>
    </source>
</evidence>
<feature type="region of interest" description="Disordered" evidence="1">
    <location>
        <begin position="1"/>
        <end position="74"/>
    </location>
</feature>
<comment type="caution">
    <text evidence="2">The sequence shown here is derived from an EMBL/GenBank/DDBJ whole genome shotgun (WGS) entry which is preliminary data.</text>
</comment>
<keyword evidence="3" id="KW-1185">Reference proteome</keyword>
<name>A0A843XI24_COLES</name>
<feature type="compositionally biased region" description="Polar residues" evidence="1">
    <location>
        <begin position="8"/>
        <end position="18"/>
    </location>
</feature>
<proteinExistence type="predicted"/>
<gene>
    <name evidence="2" type="ORF">Taro_051694</name>
</gene>
<organism evidence="2 3">
    <name type="scientific">Colocasia esculenta</name>
    <name type="common">Wild taro</name>
    <name type="synonym">Arum esculentum</name>
    <dbReference type="NCBI Taxonomy" id="4460"/>
    <lineage>
        <taxon>Eukaryota</taxon>
        <taxon>Viridiplantae</taxon>
        <taxon>Streptophyta</taxon>
        <taxon>Embryophyta</taxon>
        <taxon>Tracheophyta</taxon>
        <taxon>Spermatophyta</taxon>
        <taxon>Magnoliopsida</taxon>
        <taxon>Liliopsida</taxon>
        <taxon>Araceae</taxon>
        <taxon>Aroideae</taxon>
        <taxon>Colocasieae</taxon>
        <taxon>Colocasia</taxon>
    </lineage>
</organism>
<protein>
    <submittedName>
        <fullName evidence="2">Uncharacterized protein</fullName>
    </submittedName>
</protein>
<evidence type="ECO:0000313" key="3">
    <source>
        <dbReference type="Proteomes" id="UP000652761"/>
    </source>
</evidence>
<accession>A0A843XI24</accession>
<dbReference type="EMBL" id="NMUH01008381">
    <property type="protein sequence ID" value="MQM18697.1"/>
    <property type="molecule type" value="Genomic_DNA"/>
</dbReference>